<evidence type="ECO:0000313" key="1">
    <source>
        <dbReference type="EMBL" id="KAJ7736334.1"/>
    </source>
</evidence>
<dbReference type="Proteomes" id="UP001215280">
    <property type="component" value="Unassembled WGS sequence"/>
</dbReference>
<keyword evidence="2" id="KW-1185">Reference proteome</keyword>
<dbReference type="InterPro" id="IPR042267">
    <property type="entry name" value="VTC_sf"/>
</dbReference>
<protein>
    <submittedName>
        <fullName evidence="1">Uncharacterized protein</fullName>
    </submittedName>
</protein>
<organism evidence="1 2">
    <name type="scientific">Mycena maculata</name>
    <dbReference type="NCBI Taxonomy" id="230809"/>
    <lineage>
        <taxon>Eukaryota</taxon>
        <taxon>Fungi</taxon>
        <taxon>Dikarya</taxon>
        <taxon>Basidiomycota</taxon>
        <taxon>Agaricomycotina</taxon>
        <taxon>Agaricomycetes</taxon>
        <taxon>Agaricomycetidae</taxon>
        <taxon>Agaricales</taxon>
        <taxon>Marasmiineae</taxon>
        <taxon>Mycenaceae</taxon>
        <taxon>Mycena</taxon>
    </lineage>
</organism>
<dbReference type="AlphaFoldDB" id="A0AAD7I6R4"/>
<accession>A0AAD7I6R4</accession>
<gene>
    <name evidence="1" type="ORF">DFH07DRAFT_986169</name>
</gene>
<comment type="caution">
    <text evidence="1">The sequence shown here is derived from an EMBL/GenBank/DDBJ whole genome shotgun (WGS) entry which is preliminary data.</text>
</comment>
<name>A0AAD7I6R4_9AGAR</name>
<proteinExistence type="predicted"/>
<sequence length="378" mass="41532">MADRCWGPFQPLDAAQPHVYTWRKRHSRAVLPGTRKVRQGAPHHRVPAGECTVDVEAHQLVKKGKKTQQEVDSMIQLVNGVQYALLTRGLKPGMSVPDIGSVLPGDARVHISLATELTLVREDNWDGRTRAEDKNCSSTAYLKDRRPGLPGFSGSGIPTYISPPNVGRASISLDHDLNVLESPNKMPKSRKIQLLPKSFIRAPPTPSDGWGYIYAFLIRSKHHPTALKCGRTNNPARRIQEWARKCPGQDQEWDNFWEVPYAGKLVAWSVARANNAMCAMWRSASREIRLATEGIGLAEEEVQTARKAIKTSIITAVIWGMLYAIASIVGEMASPSPNAGVFRLRVLNGCTPRATHGATPANSRCVTRAPLAALGGYP</sequence>
<dbReference type="Gene3D" id="3.20.100.30">
    <property type="entry name" value="VTC, catalytic tunnel domain"/>
    <property type="match status" value="1"/>
</dbReference>
<reference evidence="1" key="1">
    <citation type="submission" date="2023-03" db="EMBL/GenBank/DDBJ databases">
        <title>Massive genome expansion in bonnet fungi (Mycena s.s.) driven by repeated elements and novel gene families across ecological guilds.</title>
        <authorList>
            <consortium name="Lawrence Berkeley National Laboratory"/>
            <person name="Harder C.B."/>
            <person name="Miyauchi S."/>
            <person name="Viragh M."/>
            <person name="Kuo A."/>
            <person name="Thoen E."/>
            <person name="Andreopoulos B."/>
            <person name="Lu D."/>
            <person name="Skrede I."/>
            <person name="Drula E."/>
            <person name="Henrissat B."/>
            <person name="Morin E."/>
            <person name="Kohler A."/>
            <person name="Barry K."/>
            <person name="LaButti K."/>
            <person name="Morin E."/>
            <person name="Salamov A."/>
            <person name="Lipzen A."/>
            <person name="Mereny Z."/>
            <person name="Hegedus B."/>
            <person name="Baldrian P."/>
            <person name="Stursova M."/>
            <person name="Weitz H."/>
            <person name="Taylor A."/>
            <person name="Grigoriev I.V."/>
            <person name="Nagy L.G."/>
            <person name="Martin F."/>
            <person name="Kauserud H."/>
        </authorList>
    </citation>
    <scope>NUCLEOTIDE SEQUENCE</scope>
    <source>
        <strain evidence="1">CBHHK188m</strain>
    </source>
</reference>
<evidence type="ECO:0000313" key="2">
    <source>
        <dbReference type="Proteomes" id="UP001215280"/>
    </source>
</evidence>
<dbReference type="EMBL" id="JARJLG010000149">
    <property type="protein sequence ID" value="KAJ7736334.1"/>
    <property type="molecule type" value="Genomic_DNA"/>
</dbReference>